<proteinExistence type="predicted"/>
<dbReference type="Proteomes" id="UP000007060">
    <property type="component" value="Unassembled WGS sequence"/>
</dbReference>
<dbReference type="EMBL" id="AAFW02000089">
    <property type="protein sequence ID" value="EDN62206.1"/>
    <property type="molecule type" value="Genomic_DNA"/>
</dbReference>
<gene>
    <name evidence="1" type="ORF">SCY_0660</name>
</gene>
<dbReference type="HOGENOM" id="CLU_3088567_0_0_1"/>
<accession>A6ZTR7</accession>
<name>A6ZTR7_YEAS7</name>
<evidence type="ECO:0000313" key="1">
    <source>
        <dbReference type="EMBL" id="EDN62206.1"/>
    </source>
</evidence>
<reference evidence="1 2" key="1">
    <citation type="journal article" date="2007" name="Proc. Natl. Acad. Sci. U.S.A.">
        <title>Genome sequencing and comparative analysis of Saccharomyces cerevisiae strain YJM789.</title>
        <authorList>
            <person name="Wei W."/>
            <person name="McCusker J.H."/>
            <person name="Hyman R.W."/>
            <person name="Jones T."/>
            <person name="Ning Y."/>
            <person name="Cao Z."/>
            <person name="Gu Z."/>
            <person name="Bruno D."/>
            <person name="Miranda M."/>
            <person name="Nguyen M."/>
            <person name="Wilhelmy J."/>
            <person name="Komp C."/>
            <person name="Tamse R."/>
            <person name="Wang X."/>
            <person name="Jia P."/>
            <person name="Luedi P."/>
            <person name="Oefner P.J."/>
            <person name="David L."/>
            <person name="Dietrich F.S."/>
            <person name="Li Y."/>
            <person name="Davis R.W."/>
            <person name="Steinmetz L.M."/>
        </authorList>
    </citation>
    <scope>NUCLEOTIDE SEQUENCE [LARGE SCALE GENOMIC DNA]</scope>
    <source>
        <strain evidence="1 2">YJM789</strain>
    </source>
</reference>
<organism evidence="1 2">
    <name type="scientific">Saccharomyces cerevisiae (strain YJM789)</name>
    <name type="common">Baker's yeast</name>
    <dbReference type="NCBI Taxonomy" id="307796"/>
    <lineage>
        <taxon>Eukaryota</taxon>
        <taxon>Fungi</taxon>
        <taxon>Dikarya</taxon>
        <taxon>Ascomycota</taxon>
        <taxon>Saccharomycotina</taxon>
        <taxon>Saccharomycetes</taxon>
        <taxon>Saccharomycetales</taxon>
        <taxon>Saccharomycetaceae</taxon>
        <taxon>Saccharomyces</taxon>
    </lineage>
</organism>
<sequence length="52" mass="6297">MTVLIKLGLRILHVYKGFFRKVILKYFFFSSEHTKVNKKSSMHAFLCKIYKR</sequence>
<dbReference type="AlphaFoldDB" id="A6ZTR7"/>
<protein>
    <submittedName>
        <fullName evidence="1">Conserved protein</fullName>
    </submittedName>
</protein>
<evidence type="ECO:0000313" key="2">
    <source>
        <dbReference type="Proteomes" id="UP000007060"/>
    </source>
</evidence>
<comment type="caution">
    <text evidence="1">The sequence shown here is derived from an EMBL/GenBank/DDBJ whole genome shotgun (WGS) entry which is preliminary data.</text>
</comment>